<evidence type="ECO:0000256" key="6">
    <source>
        <dbReference type="HAMAP-Rule" id="MF_01369"/>
    </source>
</evidence>
<comment type="function">
    <text evidence="6">One of the early assembly proteins it binds 23S rRNA. One of the proteins that surrounds the polypeptide exit tunnel on the outside of the ribosome. Forms the main docking site for trigger factor binding to the ribosome.</text>
</comment>
<evidence type="ECO:0000256" key="1">
    <source>
        <dbReference type="ARBA" id="ARBA00006700"/>
    </source>
</evidence>
<dbReference type="InterPro" id="IPR012678">
    <property type="entry name" value="Ribosomal_uL23/eL15/eS24_sf"/>
</dbReference>
<dbReference type="Proteomes" id="UP001519292">
    <property type="component" value="Unassembled WGS sequence"/>
</dbReference>
<keyword evidence="4 6" id="KW-0689">Ribosomal protein</keyword>
<comment type="similarity">
    <text evidence="1 6 7">Belongs to the universal ribosomal protein uL23 family.</text>
</comment>
<keyword evidence="2 6" id="KW-0699">rRNA-binding</keyword>
<dbReference type="InterPro" id="IPR013025">
    <property type="entry name" value="Ribosomal_uL23-like"/>
</dbReference>
<comment type="caution">
    <text evidence="8">The sequence shown here is derived from an EMBL/GenBank/DDBJ whole genome shotgun (WGS) entry which is preliminary data.</text>
</comment>
<dbReference type="PANTHER" id="PTHR11620">
    <property type="entry name" value="60S RIBOSOMAL PROTEIN L23A"/>
    <property type="match status" value="1"/>
</dbReference>
<dbReference type="SUPFAM" id="SSF54189">
    <property type="entry name" value="Ribosomal proteins S24e, L23 and L15e"/>
    <property type="match status" value="1"/>
</dbReference>
<dbReference type="InterPro" id="IPR001014">
    <property type="entry name" value="Ribosomal_uL23_CS"/>
</dbReference>
<evidence type="ECO:0000256" key="3">
    <source>
        <dbReference type="ARBA" id="ARBA00022884"/>
    </source>
</evidence>
<sequence>MDAHDIILRPVVTEKSMDLMDDNKYTFDVLVSATKTQVRNAIEEIFDVKVKKVNIMNVRGKEKRVGRYTGKTARRRKAIVTLTEDSNAIKIFNDNNETKEDK</sequence>
<name>A0ABS4MCY1_9LACO</name>
<reference evidence="8 9" key="1">
    <citation type="submission" date="2021-03" db="EMBL/GenBank/DDBJ databases">
        <title>Genomic Encyclopedia of Type Strains, Phase IV (KMG-IV): sequencing the most valuable type-strain genomes for metagenomic binning, comparative biology and taxonomic classification.</title>
        <authorList>
            <person name="Goeker M."/>
        </authorList>
    </citation>
    <scope>NUCLEOTIDE SEQUENCE [LARGE SCALE GENOMIC DNA]</scope>
    <source>
        <strain evidence="8 9">DSM 101872</strain>
    </source>
</reference>
<keyword evidence="5 6" id="KW-0687">Ribonucleoprotein</keyword>
<accession>A0ABS4MCY1</accession>
<proteinExistence type="inferred from homology"/>
<keyword evidence="9" id="KW-1185">Reference proteome</keyword>
<dbReference type="NCBIfam" id="NF004363">
    <property type="entry name" value="PRK05738.2-4"/>
    <property type="match status" value="1"/>
</dbReference>
<gene>
    <name evidence="6" type="primary">rplW</name>
    <name evidence="8" type="ORF">J2Z60_000423</name>
</gene>
<dbReference type="RefSeq" id="WP_209685919.1">
    <property type="nucleotide sequence ID" value="NZ_JAGGLU010000002.1"/>
</dbReference>
<dbReference type="PROSITE" id="PS00050">
    <property type="entry name" value="RIBOSOMAL_L23"/>
    <property type="match status" value="1"/>
</dbReference>
<evidence type="ECO:0000256" key="7">
    <source>
        <dbReference type="RuleBase" id="RU003934"/>
    </source>
</evidence>
<evidence type="ECO:0000256" key="2">
    <source>
        <dbReference type="ARBA" id="ARBA00022730"/>
    </source>
</evidence>
<keyword evidence="3 6" id="KW-0694">RNA-binding</keyword>
<dbReference type="EMBL" id="JAGGLU010000002">
    <property type="protein sequence ID" value="MBP2057259.1"/>
    <property type="molecule type" value="Genomic_DNA"/>
</dbReference>
<dbReference type="InterPro" id="IPR012677">
    <property type="entry name" value="Nucleotide-bd_a/b_plait_sf"/>
</dbReference>
<evidence type="ECO:0000313" key="8">
    <source>
        <dbReference type="EMBL" id="MBP2057259.1"/>
    </source>
</evidence>
<dbReference type="GO" id="GO:0005840">
    <property type="term" value="C:ribosome"/>
    <property type="evidence" value="ECO:0007669"/>
    <property type="project" value="UniProtKB-KW"/>
</dbReference>
<organism evidence="8 9">
    <name type="scientific">Lactobacillus colini</name>
    <dbReference type="NCBI Taxonomy" id="1819254"/>
    <lineage>
        <taxon>Bacteria</taxon>
        <taxon>Bacillati</taxon>
        <taxon>Bacillota</taxon>
        <taxon>Bacilli</taxon>
        <taxon>Lactobacillales</taxon>
        <taxon>Lactobacillaceae</taxon>
        <taxon>Lactobacillus</taxon>
    </lineage>
</organism>
<evidence type="ECO:0000313" key="9">
    <source>
        <dbReference type="Proteomes" id="UP001519292"/>
    </source>
</evidence>
<evidence type="ECO:0000256" key="4">
    <source>
        <dbReference type="ARBA" id="ARBA00022980"/>
    </source>
</evidence>
<dbReference type="HAMAP" id="MF_01369_B">
    <property type="entry name" value="Ribosomal_uL23_B"/>
    <property type="match status" value="1"/>
</dbReference>
<dbReference type="Pfam" id="PF00276">
    <property type="entry name" value="Ribosomal_L23"/>
    <property type="match status" value="1"/>
</dbReference>
<protein>
    <recommendedName>
        <fullName evidence="6">Large ribosomal subunit protein uL23</fullName>
    </recommendedName>
</protein>
<comment type="subunit">
    <text evidence="6">Part of the 50S ribosomal subunit. Contacts protein L29, and trigger factor when it is bound to the ribosome.</text>
</comment>
<dbReference type="Gene3D" id="3.30.70.330">
    <property type="match status" value="1"/>
</dbReference>
<evidence type="ECO:0000256" key="5">
    <source>
        <dbReference type="ARBA" id="ARBA00023274"/>
    </source>
</evidence>